<evidence type="ECO:0000313" key="2">
    <source>
        <dbReference type="Proteomes" id="UP000005239"/>
    </source>
</evidence>
<accession>A0A2A6C4A4</accession>
<reference evidence="1" key="2">
    <citation type="submission" date="2022-06" db="UniProtKB">
        <authorList>
            <consortium name="EnsemblMetazoa"/>
        </authorList>
    </citation>
    <scope>IDENTIFICATION</scope>
    <source>
        <strain evidence="1">PS312</strain>
    </source>
</reference>
<gene>
    <name evidence="1" type="primary">WBGene00279163</name>
</gene>
<organism evidence="1 2">
    <name type="scientific">Pristionchus pacificus</name>
    <name type="common">Parasitic nematode worm</name>
    <dbReference type="NCBI Taxonomy" id="54126"/>
    <lineage>
        <taxon>Eukaryota</taxon>
        <taxon>Metazoa</taxon>
        <taxon>Ecdysozoa</taxon>
        <taxon>Nematoda</taxon>
        <taxon>Chromadorea</taxon>
        <taxon>Rhabditida</taxon>
        <taxon>Rhabditina</taxon>
        <taxon>Diplogasteromorpha</taxon>
        <taxon>Diplogasteroidea</taxon>
        <taxon>Neodiplogasteridae</taxon>
        <taxon>Pristionchus</taxon>
    </lineage>
</organism>
<evidence type="ECO:0000313" key="1">
    <source>
        <dbReference type="EnsemblMetazoa" id="PPA40794.1"/>
    </source>
</evidence>
<keyword evidence="2" id="KW-1185">Reference proteome</keyword>
<protein>
    <submittedName>
        <fullName evidence="1">Uncharacterized protein</fullName>
    </submittedName>
</protein>
<dbReference type="Proteomes" id="UP000005239">
    <property type="component" value="Unassembled WGS sequence"/>
</dbReference>
<name>A0A2A6C4A4_PRIPA</name>
<proteinExistence type="predicted"/>
<dbReference type="EnsemblMetazoa" id="PPA40794.1">
    <property type="protein sequence ID" value="PPA40794.1"/>
    <property type="gene ID" value="WBGene00279163"/>
</dbReference>
<dbReference type="AlphaFoldDB" id="A0A2A6C4A4"/>
<sequence>MPCKIRLKLLSKLPSTKAKADADIGVNDCLSREAKIILELLEVLSVSDFSLKADNFDYRSLYYFFNKETLELPNEWLSELPFILELVNDALMRFPELRGINFSSGVNPEA</sequence>
<reference evidence="2" key="1">
    <citation type="journal article" date="2008" name="Nat. Genet.">
        <title>The Pristionchus pacificus genome provides a unique perspective on nematode lifestyle and parasitism.</title>
        <authorList>
            <person name="Dieterich C."/>
            <person name="Clifton S.W."/>
            <person name="Schuster L.N."/>
            <person name="Chinwalla A."/>
            <person name="Delehaunty K."/>
            <person name="Dinkelacker I."/>
            <person name="Fulton L."/>
            <person name="Fulton R."/>
            <person name="Godfrey J."/>
            <person name="Minx P."/>
            <person name="Mitreva M."/>
            <person name="Roeseler W."/>
            <person name="Tian H."/>
            <person name="Witte H."/>
            <person name="Yang S.P."/>
            <person name="Wilson R.K."/>
            <person name="Sommer R.J."/>
        </authorList>
    </citation>
    <scope>NUCLEOTIDE SEQUENCE [LARGE SCALE GENOMIC DNA]</scope>
    <source>
        <strain evidence="2">PS312</strain>
    </source>
</reference>
<accession>A0A8R1UUP3</accession>